<dbReference type="SMART" id="SM00212">
    <property type="entry name" value="UBCc"/>
    <property type="match status" value="1"/>
</dbReference>
<evidence type="ECO:0000256" key="8">
    <source>
        <dbReference type="RuleBase" id="RU362109"/>
    </source>
</evidence>
<evidence type="ECO:0000256" key="7">
    <source>
        <dbReference type="PROSITE-ProRule" id="PRU10133"/>
    </source>
</evidence>
<dbReference type="PROSITE" id="PS00183">
    <property type="entry name" value="UBC_1"/>
    <property type="match status" value="1"/>
</dbReference>
<keyword evidence="12" id="KW-1185">Reference proteome</keyword>
<dbReference type="SUPFAM" id="SSF54495">
    <property type="entry name" value="UBC-like"/>
    <property type="match status" value="1"/>
</dbReference>
<dbReference type="GO" id="GO:0016740">
    <property type="term" value="F:transferase activity"/>
    <property type="evidence" value="ECO:0007669"/>
    <property type="project" value="UniProtKB-KW"/>
</dbReference>
<protein>
    <recommendedName>
        <fullName evidence="3">Ubiquitin-conjugating enzyme E2 2</fullName>
    </recommendedName>
    <alternativeName>
        <fullName evidence="5">E2 ubiquitin-conjugating enzyme 2</fullName>
    </alternativeName>
    <alternativeName>
        <fullName evidence="6">Ubiquitin carrier protein UBC2</fullName>
    </alternativeName>
    <alternativeName>
        <fullName evidence="4">Ubiquitin-protein ligase UBC2</fullName>
    </alternativeName>
</protein>
<evidence type="ECO:0000256" key="9">
    <source>
        <dbReference type="SAM" id="MobiDB-lite"/>
    </source>
</evidence>
<dbReference type="InterPro" id="IPR050113">
    <property type="entry name" value="Ub_conjugating_enzyme"/>
</dbReference>
<dbReference type="Proteomes" id="UP000319257">
    <property type="component" value="Unassembled WGS sequence"/>
</dbReference>
<dbReference type="OrthoDB" id="9993688at2759"/>
<dbReference type="PROSITE" id="PS50127">
    <property type="entry name" value="UBC_2"/>
    <property type="match status" value="1"/>
</dbReference>
<evidence type="ECO:0000256" key="2">
    <source>
        <dbReference type="ARBA" id="ARBA00022786"/>
    </source>
</evidence>
<dbReference type="EMBL" id="SKBQ01000039">
    <property type="protein sequence ID" value="TPX12858.1"/>
    <property type="molecule type" value="Genomic_DNA"/>
</dbReference>
<organism evidence="11 12">
    <name type="scientific">Thyridium curvatum</name>
    <dbReference type="NCBI Taxonomy" id="1093900"/>
    <lineage>
        <taxon>Eukaryota</taxon>
        <taxon>Fungi</taxon>
        <taxon>Dikarya</taxon>
        <taxon>Ascomycota</taxon>
        <taxon>Pezizomycotina</taxon>
        <taxon>Sordariomycetes</taxon>
        <taxon>Sordariomycetidae</taxon>
        <taxon>Thyridiales</taxon>
        <taxon>Thyridiaceae</taxon>
        <taxon>Thyridium</taxon>
    </lineage>
</organism>
<dbReference type="Gene3D" id="3.10.110.10">
    <property type="entry name" value="Ubiquitin Conjugating Enzyme"/>
    <property type="match status" value="1"/>
</dbReference>
<dbReference type="InterPro" id="IPR016135">
    <property type="entry name" value="UBQ-conjugating_enzyme/RWD"/>
</dbReference>
<reference evidence="11 12" key="1">
    <citation type="submission" date="2019-06" db="EMBL/GenBank/DDBJ databases">
        <title>Draft genome sequence of the filamentous fungus Phialemoniopsis curvata isolated from diesel fuel.</title>
        <authorList>
            <person name="Varaljay V.A."/>
            <person name="Lyon W.J."/>
            <person name="Crouch A.L."/>
            <person name="Drake C.E."/>
            <person name="Hollomon J.M."/>
            <person name="Nadeau L.J."/>
            <person name="Nunn H.S."/>
            <person name="Stevenson B.S."/>
            <person name="Bojanowski C.L."/>
            <person name="Crookes-Goodson W.J."/>
        </authorList>
    </citation>
    <scope>NUCLEOTIDE SEQUENCE [LARGE SCALE GENOMIC DNA]</scope>
    <source>
        <strain evidence="11 12">D216</strain>
    </source>
</reference>
<comment type="caution">
    <text evidence="11">The sequence shown here is derived from an EMBL/GenBank/DDBJ whole genome shotgun (WGS) entry which is preliminary data.</text>
</comment>
<feature type="region of interest" description="Disordered" evidence="9">
    <location>
        <begin position="163"/>
        <end position="189"/>
    </location>
</feature>
<dbReference type="AlphaFoldDB" id="A0A507B7W2"/>
<evidence type="ECO:0000259" key="10">
    <source>
        <dbReference type="PROSITE" id="PS50127"/>
    </source>
</evidence>
<evidence type="ECO:0000313" key="12">
    <source>
        <dbReference type="Proteomes" id="UP000319257"/>
    </source>
</evidence>
<accession>A0A507B7W2</accession>
<gene>
    <name evidence="11" type="ORF">E0L32_006738</name>
</gene>
<keyword evidence="2 8" id="KW-0833">Ubl conjugation pathway</keyword>
<dbReference type="GeneID" id="41974185"/>
<evidence type="ECO:0000256" key="5">
    <source>
        <dbReference type="ARBA" id="ARBA00042179"/>
    </source>
</evidence>
<keyword evidence="8" id="KW-0067">ATP-binding</keyword>
<dbReference type="PANTHER" id="PTHR24067">
    <property type="entry name" value="UBIQUITIN-CONJUGATING ENZYME E2"/>
    <property type="match status" value="1"/>
</dbReference>
<dbReference type="InterPro" id="IPR015368">
    <property type="entry name" value="UBA_C_fun"/>
</dbReference>
<evidence type="ECO:0000256" key="4">
    <source>
        <dbReference type="ARBA" id="ARBA00041569"/>
    </source>
</evidence>
<dbReference type="InterPro" id="IPR023313">
    <property type="entry name" value="UBQ-conjugating_AS"/>
</dbReference>
<dbReference type="GO" id="GO:0005524">
    <property type="term" value="F:ATP binding"/>
    <property type="evidence" value="ECO:0007669"/>
    <property type="project" value="UniProtKB-UniRule"/>
</dbReference>
<dbReference type="InParanoid" id="A0A507B7W2"/>
<feature type="domain" description="UBC core" evidence="10">
    <location>
        <begin position="5"/>
        <end position="163"/>
    </location>
</feature>
<dbReference type="Pfam" id="PF09288">
    <property type="entry name" value="UBA_3"/>
    <property type="match status" value="1"/>
</dbReference>
<keyword evidence="1" id="KW-0808">Transferase</keyword>
<keyword evidence="8" id="KW-0547">Nucleotide-binding</keyword>
<dbReference type="InterPro" id="IPR009060">
    <property type="entry name" value="UBA-like_sf"/>
</dbReference>
<sequence length="250" mass="28102">MANPARNTRLKKEIDILKEDTDNSGVVAVIVDESDMTHLKGLFTGPPDTPYAGGTYQVDIQVPAGYPFQPPKFTMDTKIWHPNISSKTGMICLDIIRPNDKSTSSANTWSPVNTIKTVLLSIRMLLELPNPDDPQDAVVATMARDEPEYFRLMAHDWAVRYAGAPRREPPPPEQPSERAPQPPKKMDEVDPARYKGYNKAMVDQFVEMGFDIDRVVEAFLHFGLDRNGGYHYQMEEAYAGDIISRLYGEA</sequence>
<evidence type="ECO:0000256" key="3">
    <source>
        <dbReference type="ARBA" id="ARBA00039884"/>
    </source>
</evidence>
<dbReference type="InterPro" id="IPR000608">
    <property type="entry name" value="UBC"/>
</dbReference>
<dbReference type="RefSeq" id="XP_030994569.1">
    <property type="nucleotide sequence ID" value="XM_031141404.1"/>
</dbReference>
<dbReference type="Pfam" id="PF00179">
    <property type="entry name" value="UQ_con"/>
    <property type="match status" value="1"/>
</dbReference>
<proteinExistence type="inferred from homology"/>
<dbReference type="FunCoup" id="A0A507B7W2">
    <property type="interactions" value="1092"/>
</dbReference>
<evidence type="ECO:0000256" key="6">
    <source>
        <dbReference type="ARBA" id="ARBA00042190"/>
    </source>
</evidence>
<evidence type="ECO:0000313" key="11">
    <source>
        <dbReference type="EMBL" id="TPX12858.1"/>
    </source>
</evidence>
<dbReference type="SUPFAM" id="SSF46934">
    <property type="entry name" value="UBA-like"/>
    <property type="match status" value="1"/>
</dbReference>
<name>A0A507B7W2_9PEZI</name>
<dbReference type="STRING" id="1093900.A0A507B7W2"/>
<feature type="active site" description="Glycyl thioester intermediate" evidence="7">
    <location>
        <position position="92"/>
    </location>
</feature>
<evidence type="ECO:0000256" key="1">
    <source>
        <dbReference type="ARBA" id="ARBA00022679"/>
    </source>
</evidence>
<comment type="similarity">
    <text evidence="8">Belongs to the ubiquitin-conjugating enzyme family.</text>
</comment>